<feature type="transmembrane region" description="Helical" evidence="1">
    <location>
        <begin position="14"/>
        <end position="36"/>
    </location>
</feature>
<gene>
    <name evidence="2" type="ORF">PFISCL1PPCAC_13778</name>
</gene>
<dbReference type="Proteomes" id="UP001432322">
    <property type="component" value="Unassembled WGS sequence"/>
</dbReference>
<dbReference type="Pfam" id="PF10324">
    <property type="entry name" value="7TM_GPCR_Srw"/>
    <property type="match status" value="1"/>
</dbReference>
<sequence length="176" mass="20154">YVIFRDLGRVNNIFLGYFVFFVGPINILVNCFVMFVLTRKELRSTYNFLFFMMALDQTIVIAALTLSVFKSALPWQCIPQSYPLFWVYYEIAFTSIILIFRAHTTWLAVIIALMRLKSIRSSGCSEISFNRVLLLCVATLIFVAAANTPNFFSFTVGWVPLKTICESTESSVEFSN</sequence>
<dbReference type="PANTHER" id="PTHR46273:SF14">
    <property type="entry name" value="G-PROTEIN COUPLED RECEPTOR DMSR-1"/>
    <property type="match status" value="1"/>
</dbReference>
<feature type="non-terminal residue" evidence="2">
    <location>
        <position position="1"/>
    </location>
</feature>
<keyword evidence="1" id="KW-0472">Membrane</keyword>
<dbReference type="Gene3D" id="1.20.1070.10">
    <property type="entry name" value="Rhodopsin 7-helix transmembrane proteins"/>
    <property type="match status" value="1"/>
</dbReference>
<dbReference type="AlphaFoldDB" id="A0AAV5VSQ8"/>
<evidence type="ECO:0000256" key="1">
    <source>
        <dbReference type="SAM" id="Phobius"/>
    </source>
</evidence>
<dbReference type="SUPFAM" id="SSF81321">
    <property type="entry name" value="Family A G protein-coupled receptor-like"/>
    <property type="match status" value="1"/>
</dbReference>
<keyword evidence="3" id="KW-1185">Reference proteome</keyword>
<evidence type="ECO:0000313" key="2">
    <source>
        <dbReference type="EMBL" id="GMT22481.1"/>
    </source>
</evidence>
<keyword evidence="1" id="KW-0812">Transmembrane</keyword>
<name>A0AAV5VSQ8_9BILA</name>
<dbReference type="EMBL" id="BTSY01000004">
    <property type="protein sequence ID" value="GMT22481.1"/>
    <property type="molecule type" value="Genomic_DNA"/>
</dbReference>
<dbReference type="GO" id="GO:0008528">
    <property type="term" value="F:G protein-coupled peptide receptor activity"/>
    <property type="evidence" value="ECO:0007669"/>
    <property type="project" value="InterPro"/>
</dbReference>
<feature type="transmembrane region" description="Helical" evidence="1">
    <location>
        <begin position="48"/>
        <end position="66"/>
    </location>
</feature>
<evidence type="ECO:0000313" key="3">
    <source>
        <dbReference type="Proteomes" id="UP001432322"/>
    </source>
</evidence>
<feature type="transmembrane region" description="Helical" evidence="1">
    <location>
        <begin position="132"/>
        <end position="152"/>
    </location>
</feature>
<proteinExistence type="predicted"/>
<dbReference type="InterPro" id="IPR053219">
    <property type="entry name" value="GPCR_Dmsr-1"/>
</dbReference>
<accession>A0AAV5VSQ8</accession>
<organism evidence="2 3">
    <name type="scientific">Pristionchus fissidentatus</name>
    <dbReference type="NCBI Taxonomy" id="1538716"/>
    <lineage>
        <taxon>Eukaryota</taxon>
        <taxon>Metazoa</taxon>
        <taxon>Ecdysozoa</taxon>
        <taxon>Nematoda</taxon>
        <taxon>Chromadorea</taxon>
        <taxon>Rhabditida</taxon>
        <taxon>Rhabditina</taxon>
        <taxon>Diplogasteromorpha</taxon>
        <taxon>Diplogasteroidea</taxon>
        <taxon>Neodiplogasteridae</taxon>
        <taxon>Pristionchus</taxon>
    </lineage>
</organism>
<comment type="caution">
    <text evidence="2">The sequence shown here is derived from an EMBL/GenBank/DDBJ whole genome shotgun (WGS) entry which is preliminary data.</text>
</comment>
<reference evidence="2" key="1">
    <citation type="submission" date="2023-10" db="EMBL/GenBank/DDBJ databases">
        <title>Genome assembly of Pristionchus species.</title>
        <authorList>
            <person name="Yoshida K."/>
            <person name="Sommer R.J."/>
        </authorList>
    </citation>
    <scope>NUCLEOTIDE SEQUENCE</scope>
    <source>
        <strain evidence="2">RS5133</strain>
    </source>
</reference>
<dbReference type="GO" id="GO:0005886">
    <property type="term" value="C:plasma membrane"/>
    <property type="evidence" value="ECO:0007669"/>
    <property type="project" value="TreeGrafter"/>
</dbReference>
<protein>
    <recommendedName>
        <fullName evidence="4">G protein-coupled receptor</fullName>
    </recommendedName>
</protein>
<evidence type="ECO:0008006" key="4">
    <source>
        <dbReference type="Google" id="ProtNLM"/>
    </source>
</evidence>
<dbReference type="PANTHER" id="PTHR46273">
    <property type="entry name" value="MYOSUPPRESSIN RECEPTOR 1, ISOFORM B-RELATED"/>
    <property type="match status" value="1"/>
</dbReference>
<dbReference type="InterPro" id="IPR019427">
    <property type="entry name" value="7TM_GPCR_serpentine_rcpt_Srw"/>
</dbReference>
<feature type="transmembrane region" description="Helical" evidence="1">
    <location>
        <begin position="86"/>
        <end position="111"/>
    </location>
</feature>
<keyword evidence="1" id="KW-1133">Transmembrane helix</keyword>